<comment type="caution">
    <text evidence="3">The sequence shown here is derived from an EMBL/GenBank/DDBJ whole genome shotgun (WGS) entry which is preliminary data.</text>
</comment>
<proteinExistence type="predicted"/>
<evidence type="ECO:0000313" key="3">
    <source>
        <dbReference type="EMBL" id="MFC5940186.1"/>
    </source>
</evidence>
<keyword evidence="4" id="KW-1185">Reference proteome</keyword>
<protein>
    <submittedName>
        <fullName evidence="3">Uncharacterized protein</fullName>
    </submittedName>
</protein>
<evidence type="ECO:0000256" key="1">
    <source>
        <dbReference type="SAM" id="MobiDB-lite"/>
    </source>
</evidence>
<reference evidence="4" key="1">
    <citation type="journal article" date="2019" name="Int. J. Syst. Evol. Microbiol.">
        <title>The Global Catalogue of Microorganisms (GCM) 10K type strain sequencing project: providing services to taxonomists for standard genome sequencing and annotation.</title>
        <authorList>
            <consortium name="The Broad Institute Genomics Platform"/>
            <consortium name="The Broad Institute Genome Sequencing Center for Infectious Disease"/>
            <person name="Wu L."/>
            <person name="Ma J."/>
        </authorList>
    </citation>
    <scope>NUCLEOTIDE SEQUENCE [LARGE SCALE GENOMIC DNA]</scope>
    <source>
        <strain evidence="4">CGMCC 4.7173</strain>
    </source>
</reference>
<organism evidence="3 4">
    <name type="scientific">Micromonospora harpali</name>
    <dbReference type="NCBI Taxonomy" id="1490225"/>
    <lineage>
        <taxon>Bacteria</taxon>
        <taxon>Bacillati</taxon>
        <taxon>Actinomycetota</taxon>
        <taxon>Actinomycetes</taxon>
        <taxon>Micromonosporales</taxon>
        <taxon>Micromonosporaceae</taxon>
        <taxon>Micromonospora</taxon>
    </lineage>
</organism>
<sequence>MGRAGRFPRENPEAGRFGPRSSAQSSAARSCIIASGSDGWRLQRRDVHVGAGKRLDDRLHRRYEVARSAEVVTFPTQDGPADIEGGLMPVMVFVHRRVGLHGEVHHLPEVADPGMRQGLLAADFLSEQRAAPGRRVGIALSMTCLAGMVVAMMIRIESSPIR</sequence>
<feature type="region of interest" description="Disordered" evidence="1">
    <location>
        <begin position="1"/>
        <end position="28"/>
    </location>
</feature>
<keyword evidence="2" id="KW-1133">Transmembrane helix</keyword>
<keyword evidence="2" id="KW-0472">Membrane</keyword>
<dbReference type="RefSeq" id="WP_353901328.1">
    <property type="nucleotide sequence ID" value="NZ_CP158970.1"/>
</dbReference>
<accession>A0ABW1HFQ0</accession>
<gene>
    <name evidence="3" type="ORF">ACFPZ4_01655</name>
</gene>
<dbReference type="EMBL" id="JBHSQQ010000004">
    <property type="protein sequence ID" value="MFC5940186.1"/>
    <property type="molecule type" value="Genomic_DNA"/>
</dbReference>
<evidence type="ECO:0000256" key="2">
    <source>
        <dbReference type="SAM" id="Phobius"/>
    </source>
</evidence>
<keyword evidence="2" id="KW-0812">Transmembrane</keyword>
<name>A0ABW1HFQ0_9ACTN</name>
<feature type="transmembrane region" description="Helical" evidence="2">
    <location>
        <begin position="136"/>
        <end position="156"/>
    </location>
</feature>
<dbReference type="Proteomes" id="UP001596207">
    <property type="component" value="Unassembled WGS sequence"/>
</dbReference>
<evidence type="ECO:0000313" key="4">
    <source>
        <dbReference type="Proteomes" id="UP001596207"/>
    </source>
</evidence>